<protein>
    <submittedName>
        <fullName evidence="2">AAA family ATPase</fullName>
    </submittedName>
</protein>
<dbReference type="Gene3D" id="1.10.8.60">
    <property type="match status" value="1"/>
</dbReference>
<evidence type="ECO:0000313" key="2">
    <source>
        <dbReference type="EMBL" id="RVT93131.1"/>
    </source>
</evidence>
<dbReference type="InterPro" id="IPR050238">
    <property type="entry name" value="DNA_Rep/Repair_Clamp_Loader"/>
</dbReference>
<dbReference type="GO" id="GO:0006261">
    <property type="term" value="P:DNA-templated DNA replication"/>
    <property type="evidence" value="ECO:0007669"/>
    <property type="project" value="TreeGrafter"/>
</dbReference>
<dbReference type="SUPFAM" id="SSF52540">
    <property type="entry name" value="P-loop containing nucleoside triphosphate hydrolases"/>
    <property type="match status" value="1"/>
</dbReference>
<dbReference type="OrthoDB" id="7978595at2"/>
<dbReference type="Proteomes" id="UP000282971">
    <property type="component" value="Unassembled WGS sequence"/>
</dbReference>
<feature type="domain" description="AAA+ ATPase" evidence="1">
    <location>
        <begin position="47"/>
        <end position="189"/>
    </location>
</feature>
<dbReference type="InterPro" id="IPR045085">
    <property type="entry name" value="HLD_clamp_pol_III_gamma_tau"/>
</dbReference>
<comment type="caution">
    <text evidence="2">The sequence shown here is derived from an EMBL/GenBank/DDBJ whole genome shotgun (WGS) entry which is preliminary data.</text>
</comment>
<dbReference type="InterPro" id="IPR027417">
    <property type="entry name" value="P-loop_NTPase"/>
</dbReference>
<dbReference type="Gene3D" id="3.40.50.300">
    <property type="entry name" value="P-loop containing nucleotide triphosphate hydrolases"/>
    <property type="match status" value="1"/>
</dbReference>
<keyword evidence="3" id="KW-1185">Reference proteome</keyword>
<proteinExistence type="predicted"/>
<gene>
    <name evidence="2" type="ORF">EOD43_04335</name>
</gene>
<dbReference type="PANTHER" id="PTHR11669">
    <property type="entry name" value="REPLICATION FACTOR C / DNA POLYMERASE III GAMMA-TAU SUBUNIT"/>
    <property type="match status" value="1"/>
</dbReference>
<accession>A0A437M5W8</accession>
<dbReference type="Pfam" id="PF13177">
    <property type="entry name" value="DNA_pol3_delta2"/>
    <property type="match status" value="1"/>
</dbReference>
<sequence length="718" mass="81232">MPCGFGRNMSSGQHTAFTEKYRPRTFEEVIGQEAAVSDLRRRVETRNFNSIIAFGPPGTGKTTLMRIFANAMHCENPNPSPCGRCDICIYFKEERLGDLSFYHVEMNGARHHERDYAKQIEAYNSARLTRLLGIFIDEVHGLDDNAADVLLKAVERPSQGTFFMFASSEAHEVRPALKSRCLQLNLKLLSGAESYRLLSQICDREGIQAERAALEMLVTAGQGSARELVKLLDQANQQGPLTVKLLTNVLSLGWIQELLGYFDALLTGTLLEQDQIIADWHDQPSRKGRAIRDFLVYLHDMEIMRSGKVVDPAFHQVTHAQRQQIIAALEIRALDRRKPLGEYLLDLADFWRVDLQTLADGPSLSIHIRKFNNYLNPPSLSDLIGGVVPSQQAQRVLQSKRPGRMRSARTFNPIRSGGAPATREYLSVEQARGIYAAASFLPQHYGSLFNAHLKLDHSLLGATDRNEVTNLVSKLTHQIGIRVPGWSGKDAHWIYLHTASSIGPTTDIVLHLPVDVEGQARAWFEKVMRKWRGPAADNEGAWSFEHMPLSATRARVKLHWRLVRYLWRGIDPDVDHWQSVDQESRRALIDLLRVPRNQQGSIGAAIGRRFNTSASIGPDERASAEKDKMLLLSAFDDCAWGYIDTGWELKEAIERRIERGRRAEDIAYVNAMFESEGPDNEMKRARLVDLMNEWPDDPHSRIRVDNSWKWGGGHQDRP</sequence>
<name>A0A437M5W8_9SPHN</name>
<dbReference type="CDD" id="cd00009">
    <property type="entry name" value="AAA"/>
    <property type="match status" value="1"/>
</dbReference>
<dbReference type="Pfam" id="PF22608">
    <property type="entry name" value="DNAX_ATPase_lid"/>
    <property type="match status" value="1"/>
</dbReference>
<dbReference type="EMBL" id="SACN01000001">
    <property type="protein sequence ID" value="RVT93131.1"/>
    <property type="molecule type" value="Genomic_DNA"/>
</dbReference>
<reference evidence="2 3" key="1">
    <citation type="submission" date="2019-01" db="EMBL/GenBank/DDBJ databases">
        <authorList>
            <person name="Chen W.-M."/>
        </authorList>
    </citation>
    <scope>NUCLEOTIDE SEQUENCE [LARGE SCALE GENOMIC DNA]</scope>
    <source>
        <strain evidence="2 3">CCP-7</strain>
    </source>
</reference>
<organism evidence="2 3">
    <name type="scientific">Sphingomonas crocodyli</name>
    <dbReference type="NCBI Taxonomy" id="1979270"/>
    <lineage>
        <taxon>Bacteria</taxon>
        <taxon>Pseudomonadati</taxon>
        <taxon>Pseudomonadota</taxon>
        <taxon>Alphaproteobacteria</taxon>
        <taxon>Sphingomonadales</taxon>
        <taxon>Sphingomonadaceae</taxon>
        <taxon>Sphingomonas</taxon>
    </lineage>
</organism>
<evidence type="ECO:0000313" key="3">
    <source>
        <dbReference type="Proteomes" id="UP000282971"/>
    </source>
</evidence>
<evidence type="ECO:0000259" key="1">
    <source>
        <dbReference type="SMART" id="SM00382"/>
    </source>
</evidence>
<dbReference type="AlphaFoldDB" id="A0A437M5W8"/>
<dbReference type="SMART" id="SM00382">
    <property type="entry name" value="AAA"/>
    <property type="match status" value="1"/>
</dbReference>
<dbReference type="InterPro" id="IPR003593">
    <property type="entry name" value="AAA+_ATPase"/>
</dbReference>
<dbReference type="PANTHER" id="PTHR11669:SF0">
    <property type="entry name" value="PROTEIN STICHEL-LIKE 2"/>
    <property type="match status" value="1"/>
</dbReference>